<protein>
    <submittedName>
        <fullName evidence="3">Uncharacterized protein</fullName>
    </submittedName>
</protein>
<name>A0A915EER7_9BILA</name>
<feature type="compositionally biased region" description="Acidic residues" evidence="1">
    <location>
        <begin position="63"/>
        <end position="73"/>
    </location>
</feature>
<feature type="region of interest" description="Disordered" evidence="1">
    <location>
        <begin position="43"/>
        <end position="98"/>
    </location>
</feature>
<evidence type="ECO:0000313" key="3">
    <source>
        <dbReference type="WBParaSite" id="jg4542"/>
    </source>
</evidence>
<reference evidence="3" key="1">
    <citation type="submission" date="2022-11" db="UniProtKB">
        <authorList>
            <consortium name="WormBaseParasite"/>
        </authorList>
    </citation>
    <scope>IDENTIFICATION</scope>
</reference>
<evidence type="ECO:0000256" key="1">
    <source>
        <dbReference type="SAM" id="MobiDB-lite"/>
    </source>
</evidence>
<dbReference type="WBParaSite" id="jg4542">
    <property type="protein sequence ID" value="jg4542"/>
    <property type="gene ID" value="jg4542"/>
</dbReference>
<keyword evidence="2" id="KW-1185">Reference proteome</keyword>
<dbReference type="Proteomes" id="UP000887574">
    <property type="component" value="Unplaced"/>
</dbReference>
<dbReference type="AlphaFoldDB" id="A0A915EER7"/>
<organism evidence="2 3">
    <name type="scientific">Ditylenchus dipsaci</name>
    <dbReference type="NCBI Taxonomy" id="166011"/>
    <lineage>
        <taxon>Eukaryota</taxon>
        <taxon>Metazoa</taxon>
        <taxon>Ecdysozoa</taxon>
        <taxon>Nematoda</taxon>
        <taxon>Chromadorea</taxon>
        <taxon>Rhabditida</taxon>
        <taxon>Tylenchina</taxon>
        <taxon>Tylenchomorpha</taxon>
        <taxon>Sphaerularioidea</taxon>
        <taxon>Anguinidae</taxon>
        <taxon>Anguininae</taxon>
        <taxon>Ditylenchus</taxon>
    </lineage>
</organism>
<feature type="compositionally biased region" description="Polar residues" evidence="1">
    <location>
        <begin position="45"/>
        <end position="56"/>
    </location>
</feature>
<accession>A0A915EER7</accession>
<feature type="region of interest" description="Disordered" evidence="1">
    <location>
        <begin position="1"/>
        <end position="22"/>
    </location>
</feature>
<evidence type="ECO:0000313" key="2">
    <source>
        <dbReference type="Proteomes" id="UP000887574"/>
    </source>
</evidence>
<sequence>MGRMRGGRGGPAGGMVRPRNVGRSVGSTLAGVAGAAATLSAIHNAKQQQQQHSYQTPIVIEDNSNESAEDASGQEESGPEERPKEGWLQPPTSHQEGP</sequence>
<proteinExistence type="predicted"/>